<dbReference type="Gene3D" id="3.20.20.150">
    <property type="entry name" value="Divalent-metal-dependent TIM barrel enzymes"/>
    <property type="match status" value="1"/>
</dbReference>
<keyword evidence="2" id="KW-0413">Isomerase</keyword>
<feature type="domain" description="Xylose isomerase-like TIM barrel" evidence="1">
    <location>
        <begin position="36"/>
        <end position="267"/>
    </location>
</feature>
<dbReference type="GO" id="GO:0016853">
    <property type="term" value="F:isomerase activity"/>
    <property type="evidence" value="ECO:0007669"/>
    <property type="project" value="UniProtKB-KW"/>
</dbReference>
<dbReference type="Pfam" id="PF01261">
    <property type="entry name" value="AP_endonuc_2"/>
    <property type="match status" value="1"/>
</dbReference>
<dbReference type="InterPro" id="IPR013022">
    <property type="entry name" value="Xyl_isomerase-like_TIM-brl"/>
</dbReference>
<dbReference type="PANTHER" id="PTHR12110">
    <property type="entry name" value="HYDROXYPYRUVATE ISOMERASE"/>
    <property type="match status" value="1"/>
</dbReference>
<protein>
    <submittedName>
        <fullName evidence="2">Sugar phosphate isomerase/epimerase</fullName>
    </submittedName>
</protein>
<keyword evidence="3" id="KW-1185">Reference proteome</keyword>
<evidence type="ECO:0000313" key="2">
    <source>
        <dbReference type="EMBL" id="WUI85948.1"/>
    </source>
</evidence>
<dbReference type="InterPro" id="IPR036237">
    <property type="entry name" value="Xyl_isomerase-like_sf"/>
</dbReference>
<name>A0ABZ1PP56_9ACTN</name>
<gene>
    <name evidence="2" type="ORF">OG375_08350</name>
</gene>
<evidence type="ECO:0000313" key="3">
    <source>
        <dbReference type="Proteomes" id="UP001346877"/>
    </source>
</evidence>
<dbReference type="EMBL" id="CP107941">
    <property type="protein sequence ID" value="WUI85948.1"/>
    <property type="molecule type" value="Genomic_DNA"/>
</dbReference>
<dbReference type="InterPro" id="IPR050312">
    <property type="entry name" value="IolE/XylAMocC-like"/>
</dbReference>
<dbReference type="PANTHER" id="PTHR12110:SF52">
    <property type="entry name" value="XYLOSE ISOMERASE"/>
    <property type="match status" value="1"/>
</dbReference>
<evidence type="ECO:0000259" key="1">
    <source>
        <dbReference type="Pfam" id="PF01261"/>
    </source>
</evidence>
<reference evidence="2 3" key="1">
    <citation type="submission" date="2022-10" db="EMBL/GenBank/DDBJ databases">
        <title>The complete genomes of actinobacterial strains from the NBC collection.</title>
        <authorList>
            <person name="Joergensen T.S."/>
            <person name="Alvarez Arevalo M."/>
            <person name="Sterndorff E.B."/>
            <person name="Faurdal D."/>
            <person name="Vuksanovic O."/>
            <person name="Mourched A.-S."/>
            <person name="Charusanti P."/>
            <person name="Shaw S."/>
            <person name="Blin K."/>
            <person name="Weber T."/>
        </authorList>
    </citation>
    <scope>NUCLEOTIDE SEQUENCE [LARGE SCALE GENOMIC DNA]</scope>
    <source>
        <strain evidence="2 3">NBC_00396</strain>
    </source>
</reference>
<dbReference type="Proteomes" id="UP001346877">
    <property type="component" value="Chromosome"/>
</dbReference>
<accession>A0ABZ1PP56</accession>
<dbReference type="SUPFAM" id="SSF51658">
    <property type="entry name" value="Xylose isomerase-like"/>
    <property type="match status" value="1"/>
</dbReference>
<sequence length="278" mass="29448">MRAPQSRTTSPQSLARFSFNQATAQRWPLPDVVAGCVAAGVPGVGLWREPVADHGLARSAKLVRDAGLTVTSLCRGGFFSTDDWRAQNLLAIEEAATLGAPELVLVSGGLPPGSRDMDGARQRVADAIGELAPHAEAAGVRLAIEPLHPMFAADRCVIASLGQALDIAERFDPTVVGVVVDAYHVWWDDTVYAQIARAGSRIAAFQVCDWVTPLPEGVLLGRALPGDGCIELRRLREAVDAAGYGGPIEVEVFSAEVWARPGAEVLDAAIAGYLRHVV</sequence>
<dbReference type="RefSeq" id="WP_328376313.1">
    <property type="nucleotide sequence ID" value="NZ_CP107941.1"/>
</dbReference>
<organism evidence="2 3">
    <name type="scientific">Micromonospora zamorensis</name>
    <dbReference type="NCBI Taxonomy" id="709883"/>
    <lineage>
        <taxon>Bacteria</taxon>
        <taxon>Bacillati</taxon>
        <taxon>Actinomycetota</taxon>
        <taxon>Actinomycetes</taxon>
        <taxon>Micromonosporales</taxon>
        <taxon>Micromonosporaceae</taxon>
        <taxon>Micromonospora</taxon>
    </lineage>
</organism>
<proteinExistence type="predicted"/>